<dbReference type="EMBL" id="CABFNP030000799">
    <property type="protein sequence ID" value="CAI6087505.1"/>
    <property type="molecule type" value="Genomic_DNA"/>
</dbReference>
<protein>
    <submittedName>
        <fullName evidence="1">Uncharacterized protein</fullName>
    </submittedName>
</protein>
<reference evidence="1" key="1">
    <citation type="submission" date="2023-01" db="EMBL/GenBank/DDBJ databases">
        <authorList>
            <person name="Piombo E."/>
        </authorList>
    </citation>
    <scope>NUCLEOTIDE SEQUENCE</scope>
</reference>
<gene>
    <name evidence="1" type="ORF">CCHLO57077_00008087</name>
</gene>
<evidence type="ECO:0000313" key="2">
    <source>
        <dbReference type="Proteomes" id="UP001160390"/>
    </source>
</evidence>
<name>A0AA35Q125_9HYPO</name>
<accession>A0AA35Q125</accession>
<dbReference type="AlphaFoldDB" id="A0AA35Q125"/>
<sequence length="85" mass="9500">MTQKEYSRALVSLPDLTGSVKWAIELTKLRSPNYSKDIVGISRRHAESFCHHCMYSYTSLQAIITDQDKWLGSSRSADDTSGTTG</sequence>
<dbReference type="Proteomes" id="UP001160390">
    <property type="component" value="Unassembled WGS sequence"/>
</dbReference>
<organism evidence="1 2">
    <name type="scientific">Clonostachys chloroleuca</name>
    <dbReference type="NCBI Taxonomy" id="1926264"/>
    <lineage>
        <taxon>Eukaryota</taxon>
        <taxon>Fungi</taxon>
        <taxon>Dikarya</taxon>
        <taxon>Ascomycota</taxon>
        <taxon>Pezizomycotina</taxon>
        <taxon>Sordariomycetes</taxon>
        <taxon>Hypocreomycetidae</taxon>
        <taxon>Hypocreales</taxon>
        <taxon>Bionectriaceae</taxon>
        <taxon>Clonostachys</taxon>
    </lineage>
</organism>
<keyword evidence="2" id="KW-1185">Reference proteome</keyword>
<evidence type="ECO:0000313" key="1">
    <source>
        <dbReference type="EMBL" id="CAI6087505.1"/>
    </source>
</evidence>
<comment type="caution">
    <text evidence="1">The sequence shown here is derived from an EMBL/GenBank/DDBJ whole genome shotgun (WGS) entry which is preliminary data.</text>
</comment>
<proteinExistence type="predicted"/>